<dbReference type="AlphaFoldDB" id="A0A0M8K6L1"/>
<feature type="region of interest" description="Disordered" evidence="1">
    <location>
        <begin position="1"/>
        <end position="39"/>
    </location>
</feature>
<reference evidence="2 3" key="1">
    <citation type="journal article" date="2015" name="Genome Announc.">
        <title>Draft Genome Sequence of a Heterotrophic Facultative Anaerobic Thermophilic Bacterium, Ardenticatena maritima Strain 110ST.</title>
        <authorList>
            <person name="Kawaichi S."/>
            <person name="Yoshida T."/>
            <person name="Sako Y."/>
            <person name="Nakamura R."/>
        </authorList>
    </citation>
    <scope>NUCLEOTIDE SEQUENCE [LARGE SCALE GENOMIC DNA]</scope>
    <source>
        <strain evidence="2 3">110S</strain>
    </source>
</reference>
<evidence type="ECO:0000313" key="2">
    <source>
        <dbReference type="EMBL" id="GAP62835.1"/>
    </source>
</evidence>
<feature type="compositionally biased region" description="Basic and acidic residues" evidence="1">
    <location>
        <begin position="8"/>
        <end position="17"/>
    </location>
</feature>
<organism evidence="2 3">
    <name type="scientific">Ardenticatena maritima</name>
    <dbReference type="NCBI Taxonomy" id="872965"/>
    <lineage>
        <taxon>Bacteria</taxon>
        <taxon>Bacillati</taxon>
        <taxon>Chloroflexota</taxon>
        <taxon>Ardenticatenia</taxon>
        <taxon>Ardenticatenales</taxon>
        <taxon>Ardenticatenaceae</taxon>
        <taxon>Ardenticatena</taxon>
    </lineage>
</organism>
<protein>
    <submittedName>
        <fullName evidence="2">Uncharacterized protein</fullName>
    </submittedName>
</protein>
<accession>A0A0M8K6L1</accession>
<evidence type="ECO:0000256" key="1">
    <source>
        <dbReference type="SAM" id="MobiDB-lite"/>
    </source>
</evidence>
<proteinExistence type="predicted"/>
<dbReference type="Proteomes" id="UP000037784">
    <property type="component" value="Unassembled WGS sequence"/>
</dbReference>
<dbReference type="EMBL" id="BBZA01000087">
    <property type="protein sequence ID" value="GAP62835.1"/>
    <property type="molecule type" value="Genomic_DNA"/>
</dbReference>
<sequence>MSYTAGENGEKGAEKGAKSKKPRRGGDAALVLHTWGARA</sequence>
<reference evidence="3" key="2">
    <citation type="submission" date="2015-08" db="EMBL/GenBank/DDBJ databases">
        <title>Draft Genome Sequence of a Heterotrophic Facultative Anaerobic Bacterium Ardenticatena maritima Strain 110S.</title>
        <authorList>
            <person name="Kawaichi S."/>
            <person name="Yoshida T."/>
            <person name="Sako Y."/>
            <person name="Nakamura R."/>
        </authorList>
    </citation>
    <scope>NUCLEOTIDE SEQUENCE [LARGE SCALE GENOMIC DNA]</scope>
    <source>
        <strain evidence="3">110S</strain>
    </source>
</reference>
<name>A0A0M8K6L1_9CHLR</name>
<keyword evidence="3" id="KW-1185">Reference proteome</keyword>
<comment type="caution">
    <text evidence="2">The sequence shown here is derived from an EMBL/GenBank/DDBJ whole genome shotgun (WGS) entry which is preliminary data.</text>
</comment>
<gene>
    <name evidence="2" type="ORF">ARMA_1258</name>
</gene>
<evidence type="ECO:0000313" key="3">
    <source>
        <dbReference type="Proteomes" id="UP000037784"/>
    </source>
</evidence>
<dbReference type="InParanoid" id="A0A0M8K6L1"/>